<proteinExistence type="inferred from homology"/>
<organism evidence="8 9">
    <name type="scientific">Marinobacter nauticus</name>
    <name type="common">Marinobacter hydrocarbonoclasticus</name>
    <name type="synonym">Marinobacter aquaeolei</name>
    <dbReference type="NCBI Taxonomy" id="2743"/>
    <lineage>
        <taxon>Bacteria</taxon>
        <taxon>Pseudomonadati</taxon>
        <taxon>Pseudomonadota</taxon>
        <taxon>Gammaproteobacteria</taxon>
        <taxon>Pseudomonadales</taxon>
        <taxon>Marinobacteraceae</taxon>
        <taxon>Marinobacter</taxon>
    </lineage>
</organism>
<feature type="domain" description="Tyr recombinase" evidence="6">
    <location>
        <begin position="205"/>
        <end position="411"/>
    </location>
</feature>
<dbReference type="Pfam" id="PF13356">
    <property type="entry name" value="Arm-DNA-bind_3"/>
    <property type="match status" value="1"/>
</dbReference>
<dbReference type="GO" id="GO:0006310">
    <property type="term" value="P:DNA recombination"/>
    <property type="evidence" value="ECO:0007669"/>
    <property type="project" value="UniProtKB-KW"/>
</dbReference>
<dbReference type="PANTHER" id="PTHR30629:SF2">
    <property type="entry name" value="PROPHAGE INTEGRASE INTS-RELATED"/>
    <property type="match status" value="1"/>
</dbReference>
<feature type="domain" description="Core-binding (CB)" evidence="7">
    <location>
        <begin position="103"/>
        <end position="183"/>
    </location>
</feature>
<dbReference type="InterPro" id="IPR038488">
    <property type="entry name" value="Integrase_DNA-bd_sf"/>
</dbReference>
<dbReference type="SUPFAM" id="SSF56349">
    <property type="entry name" value="DNA breaking-rejoining enzymes"/>
    <property type="match status" value="1"/>
</dbReference>
<name>A0A368XPD1_MARNT</name>
<dbReference type="Proteomes" id="UP000253647">
    <property type="component" value="Unassembled WGS sequence"/>
</dbReference>
<accession>A0A368XPD1</accession>
<dbReference type="PANTHER" id="PTHR30629">
    <property type="entry name" value="PROPHAGE INTEGRASE"/>
    <property type="match status" value="1"/>
</dbReference>
<dbReference type="InterPro" id="IPR050808">
    <property type="entry name" value="Phage_Integrase"/>
</dbReference>
<dbReference type="InterPro" id="IPR010998">
    <property type="entry name" value="Integrase_recombinase_N"/>
</dbReference>
<dbReference type="InterPro" id="IPR057084">
    <property type="entry name" value="Int_N"/>
</dbReference>
<evidence type="ECO:0000256" key="1">
    <source>
        <dbReference type="ARBA" id="ARBA00008857"/>
    </source>
</evidence>
<dbReference type="PROSITE" id="PS51900">
    <property type="entry name" value="CB"/>
    <property type="match status" value="1"/>
</dbReference>
<dbReference type="Pfam" id="PF00589">
    <property type="entry name" value="Phage_integrase"/>
    <property type="match status" value="1"/>
</dbReference>
<evidence type="ECO:0000256" key="2">
    <source>
        <dbReference type="ARBA" id="ARBA00022908"/>
    </source>
</evidence>
<dbReference type="EMBL" id="QPJI01000006">
    <property type="protein sequence ID" value="RCW69026.1"/>
    <property type="molecule type" value="Genomic_DNA"/>
</dbReference>
<evidence type="ECO:0000259" key="7">
    <source>
        <dbReference type="PROSITE" id="PS51900"/>
    </source>
</evidence>
<dbReference type="InterPro" id="IPR013762">
    <property type="entry name" value="Integrase-like_cat_sf"/>
</dbReference>
<dbReference type="InterPro" id="IPR025166">
    <property type="entry name" value="Integrase_DNA_bind_dom"/>
</dbReference>
<sequence>MKAKLTERRVNLLKPTGRRYDVRDDAVPGLLVRVGPTGHKTYYLDYYDADGKRSKYRIGPADAVSLSDARKEARKRSAEVAGGDNLNEVKRERRRQAEVKQQQVLGVFIDEVYTKWRSAERKRADEDLARLKLHFEHWYELPMTQISEAKVLDWRQDRLIQGMSPKTINRDIACLMAVLSHAVRVEVIPESPLRNFKQLKVDLRERVRFLSSEEEKRLRDYLEAREVSKREGRINHNKFLRSRNLPPKPEIGEGQYYDHTTPLILLAINTGCRPEELLLLEWRDIDFVHRNLTVRGVQSKSSRTRHIPLSAEAIRVAKRWKASPGSNRSGLVFPGAKGQPMDRMPRAITRIITACNLEDFRPYDFRHTFASKLAIAGVDLNTIRELLGHETIQMTLIYAHLTQDHRREAITKVFD</sequence>
<reference evidence="8 9" key="1">
    <citation type="submission" date="2018-07" db="EMBL/GenBank/DDBJ databases">
        <title>Freshwater and sediment microbial communities from various areas in North America, analyzing microbe dynamics in response to fracking.</title>
        <authorList>
            <person name="Lamendella R."/>
        </authorList>
    </citation>
    <scope>NUCLEOTIDE SEQUENCE [LARGE SCALE GENOMIC DNA]</scope>
    <source>
        <strain evidence="8 9">105B</strain>
    </source>
</reference>
<dbReference type="Gene3D" id="3.30.160.390">
    <property type="entry name" value="Integrase, DNA-binding domain"/>
    <property type="match status" value="1"/>
</dbReference>
<dbReference type="InterPro" id="IPR011010">
    <property type="entry name" value="DNA_brk_join_enz"/>
</dbReference>
<dbReference type="Gene3D" id="1.10.150.130">
    <property type="match status" value="1"/>
</dbReference>
<dbReference type="GO" id="GO:0015074">
    <property type="term" value="P:DNA integration"/>
    <property type="evidence" value="ECO:0007669"/>
    <property type="project" value="UniProtKB-KW"/>
</dbReference>
<evidence type="ECO:0000313" key="9">
    <source>
        <dbReference type="Proteomes" id="UP000253647"/>
    </source>
</evidence>
<gene>
    <name evidence="8" type="ORF">DET61_106121</name>
</gene>
<protein>
    <submittedName>
        <fullName evidence="8">Site-specific recombinase XerD</fullName>
    </submittedName>
</protein>
<dbReference type="PROSITE" id="PS51898">
    <property type="entry name" value="TYR_RECOMBINASE"/>
    <property type="match status" value="1"/>
</dbReference>
<dbReference type="GO" id="GO:0003677">
    <property type="term" value="F:DNA binding"/>
    <property type="evidence" value="ECO:0007669"/>
    <property type="project" value="UniProtKB-UniRule"/>
</dbReference>
<keyword evidence="2" id="KW-0229">DNA integration</keyword>
<comment type="caution">
    <text evidence="8">The sequence shown here is derived from an EMBL/GenBank/DDBJ whole genome shotgun (WGS) entry which is preliminary data.</text>
</comment>
<dbReference type="RefSeq" id="WP_114434434.1">
    <property type="nucleotide sequence ID" value="NZ_QPJI01000006.1"/>
</dbReference>
<evidence type="ECO:0000256" key="3">
    <source>
        <dbReference type="ARBA" id="ARBA00023125"/>
    </source>
</evidence>
<evidence type="ECO:0000313" key="8">
    <source>
        <dbReference type="EMBL" id="RCW69026.1"/>
    </source>
</evidence>
<keyword evidence="3 5" id="KW-0238">DNA-binding</keyword>
<dbReference type="AlphaFoldDB" id="A0A368XPD1"/>
<dbReference type="CDD" id="cd00796">
    <property type="entry name" value="INT_Rci_Hp1_C"/>
    <property type="match status" value="1"/>
</dbReference>
<comment type="similarity">
    <text evidence="1">Belongs to the 'phage' integrase family.</text>
</comment>
<evidence type="ECO:0000256" key="4">
    <source>
        <dbReference type="ARBA" id="ARBA00023172"/>
    </source>
</evidence>
<dbReference type="InterPro" id="IPR002104">
    <property type="entry name" value="Integrase_catalytic"/>
</dbReference>
<dbReference type="Gene3D" id="1.10.443.10">
    <property type="entry name" value="Intergrase catalytic core"/>
    <property type="match status" value="1"/>
</dbReference>
<dbReference type="InterPro" id="IPR044068">
    <property type="entry name" value="CB"/>
</dbReference>
<evidence type="ECO:0000259" key="6">
    <source>
        <dbReference type="PROSITE" id="PS51898"/>
    </source>
</evidence>
<dbReference type="Pfam" id="PF24624">
    <property type="entry name" value="Int_N"/>
    <property type="match status" value="1"/>
</dbReference>
<keyword evidence="4" id="KW-0233">DNA recombination</keyword>
<evidence type="ECO:0000256" key="5">
    <source>
        <dbReference type="PROSITE-ProRule" id="PRU01248"/>
    </source>
</evidence>